<gene>
    <name evidence="2" type="ORF">PCAMFM013_S048g000041</name>
</gene>
<feature type="compositionally biased region" description="Polar residues" evidence="1">
    <location>
        <begin position="8"/>
        <end position="29"/>
    </location>
</feature>
<dbReference type="Proteomes" id="UP000053732">
    <property type="component" value="Unassembled WGS sequence"/>
</dbReference>
<evidence type="ECO:0000256" key="1">
    <source>
        <dbReference type="SAM" id="MobiDB-lite"/>
    </source>
</evidence>
<evidence type="ECO:0000313" key="3">
    <source>
        <dbReference type="Proteomes" id="UP000053732"/>
    </source>
</evidence>
<sequence length="194" mass="21395">MTTDVDESIGSTLIPSGKSRSGTEPSQLGTPPYPSHWRLPLLFTNRLYARYRANLKAHFAAMPPTKLGSAVPQLQELAKWVYESAKMQQDKSICVDDNQFEKTLPLLKALGYDKIQGYGFAIHRISGNTEIIKGDGIRTLFFPLSVGSGRESIASGNVEVAGVMLTPGTFMEIDSTTDLDARLDCLIVYLPERR</sequence>
<keyword evidence="3" id="KW-1185">Reference proteome</keyword>
<dbReference type="AlphaFoldDB" id="A0A0G4PW10"/>
<organism evidence="2 3">
    <name type="scientific">Penicillium camemberti (strain FM 013)</name>
    <dbReference type="NCBI Taxonomy" id="1429867"/>
    <lineage>
        <taxon>Eukaryota</taxon>
        <taxon>Fungi</taxon>
        <taxon>Dikarya</taxon>
        <taxon>Ascomycota</taxon>
        <taxon>Pezizomycotina</taxon>
        <taxon>Eurotiomycetes</taxon>
        <taxon>Eurotiomycetidae</taxon>
        <taxon>Eurotiales</taxon>
        <taxon>Aspergillaceae</taxon>
        <taxon>Penicillium</taxon>
    </lineage>
</organism>
<dbReference type="EMBL" id="HG793181">
    <property type="protein sequence ID" value="CRL30329.1"/>
    <property type="molecule type" value="Genomic_DNA"/>
</dbReference>
<accession>A0A0G4PW10</accession>
<name>A0A0G4PW10_PENC3</name>
<proteinExistence type="predicted"/>
<protein>
    <submittedName>
        <fullName evidence="2">Str. FM013</fullName>
    </submittedName>
</protein>
<feature type="region of interest" description="Disordered" evidence="1">
    <location>
        <begin position="1"/>
        <end position="32"/>
    </location>
</feature>
<reference evidence="2 3" key="1">
    <citation type="journal article" date="2014" name="Nat. Commun.">
        <title>Multiple recent horizontal transfers of a large genomic region in cheese making fungi.</title>
        <authorList>
            <person name="Cheeseman K."/>
            <person name="Ropars J."/>
            <person name="Renault P."/>
            <person name="Dupont J."/>
            <person name="Gouzy J."/>
            <person name="Branca A."/>
            <person name="Abraham A.L."/>
            <person name="Ceppi M."/>
            <person name="Conseiller E."/>
            <person name="Debuchy R."/>
            <person name="Malagnac F."/>
            <person name="Goarin A."/>
            <person name="Silar P."/>
            <person name="Lacoste S."/>
            <person name="Sallet E."/>
            <person name="Bensimon A."/>
            <person name="Giraud T."/>
            <person name="Brygoo Y."/>
        </authorList>
    </citation>
    <scope>NUCLEOTIDE SEQUENCE [LARGE SCALE GENOMIC DNA]</scope>
    <source>
        <strain evidence="3">FM 013</strain>
    </source>
</reference>
<evidence type="ECO:0000313" key="2">
    <source>
        <dbReference type="EMBL" id="CRL30329.1"/>
    </source>
</evidence>